<feature type="compositionally biased region" description="Low complexity" evidence="1">
    <location>
        <begin position="150"/>
        <end position="159"/>
    </location>
</feature>
<dbReference type="EMBL" id="FUEG01000031">
    <property type="protein sequence ID" value="SJL15922.1"/>
    <property type="molecule type" value="Genomic_DNA"/>
</dbReference>
<evidence type="ECO:0000313" key="2">
    <source>
        <dbReference type="EMBL" id="SJL15922.1"/>
    </source>
</evidence>
<gene>
    <name evidence="2" type="ORF">ARMOST_19430</name>
</gene>
<evidence type="ECO:0000313" key="3">
    <source>
        <dbReference type="Proteomes" id="UP000219338"/>
    </source>
</evidence>
<sequence>MSTSAAQAIPSLVSLVTRADNIMRHPLELNALLPRVTAYFDEVAKVKFFIKTYYLSTLNEIFFKNFENVVEGCISCFNFCKTWETMLQIESNRIKASVSGRYSLSGTQIVDALTTLPPLRIQVDNDIQMSSAPFTPILTTSKEVQTVPVSSDAASASASKDPKPEIREETPLRDTGAMSPSTVSSADWVLPSPVAAASAPFIEQFAEKEGTLKDTVEIGEKITDLYHRLFNKADLRYGNSFCAYCSGTPSHPVHTCPACSARAVRPCGPCMREGTECYFAGLSSECQACHKSLLWQCVGGVPDRQILLMPFEDAHPEDDEHILGIIDELIDLDPYGTKPPADIPSDPRTEEIIDNAMKYVGTNFGQFPFRGYESIESLVHTKEAFFQHLKSNMCDLYLDLKMRHVLVQHYHLVMAKLDEARVQVEAEANMAAKMRNDYRTSSSAPNHNGHWGKRKRKYQCNSHGHGKKNRAQDKGRGKRDDRKGKGKNHAVAHLKKCPGWACEHKDCDYYQESEDAVQGPCNCSGWGNCDLLACTFNKGSWEQTDEDVNHYQDNGNGYGSYSGGWGNASGSKASGSKCGCHYY</sequence>
<dbReference type="AlphaFoldDB" id="A0A284S4I4"/>
<feature type="compositionally biased region" description="Basic residues" evidence="1">
    <location>
        <begin position="450"/>
        <end position="469"/>
    </location>
</feature>
<reference evidence="3" key="1">
    <citation type="journal article" date="2017" name="Nat. Ecol. Evol.">
        <title>Genome expansion and lineage-specific genetic innovations in the forest pathogenic fungi Armillaria.</title>
        <authorList>
            <person name="Sipos G."/>
            <person name="Prasanna A.N."/>
            <person name="Walter M.C."/>
            <person name="O'Connor E."/>
            <person name="Balint B."/>
            <person name="Krizsan K."/>
            <person name="Kiss B."/>
            <person name="Hess J."/>
            <person name="Varga T."/>
            <person name="Slot J."/>
            <person name="Riley R."/>
            <person name="Boka B."/>
            <person name="Rigling D."/>
            <person name="Barry K."/>
            <person name="Lee J."/>
            <person name="Mihaltcheva S."/>
            <person name="LaButti K."/>
            <person name="Lipzen A."/>
            <person name="Waldron R."/>
            <person name="Moloney N.M."/>
            <person name="Sperisen C."/>
            <person name="Kredics L."/>
            <person name="Vagvoelgyi C."/>
            <person name="Patrignani A."/>
            <person name="Fitzpatrick D."/>
            <person name="Nagy I."/>
            <person name="Doyle S."/>
            <person name="Anderson J.B."/>
            <person name="Grigoriev I.V."/>
            <person name="Gueldener U."/>
            <person name="Muensterkoetter M."/>
            <person name="Nagy L.G."/>
        </authorList>
    </citation>
    <scope>NUCLEOTIDE SEQUENCE [LARGE SCALE GENOMIC DNA]</scope>
    <source>
        <strain evidence="3">C18/9</strain>
    </source>
</reference>
<feature type="compositionally biased region" description="Basic and acidic residues" evidence="1">
    <location>
        <begin position="160"/>
        <end position="172"/>
    </location>
</feature>
<feature type="compositionally biased region" description="Basic and acidic residues" evidence="1">
    <location>
        <begin position="470"/>
        <end position="483"/>
    </location>
</feature>
<dbReference type="OrthoDB" id="3052332at2759"/>
<feature type="region of interest" description="Disordered" evidence="1">
    <location>
        <begin position="149"/>
        <end position="184"/>
    </location>
</feature>
<protein>
    <submittedName>
        <fullName evidence="2">Uncharacterized protein</fullName>
    </submittedName>
</protein>
<accession>A0A284S4I4</accession>
<feature type="region of interest" description="Disordered" evidence="1">
    <location>
        <begin position="435"/>
        <end position="489"/>
    </location>
</feature>
<organism evidence="2 3">
    <name type="scientific">Armillaria ostoyae</name>
    <name type="common">Armillaria root rot fungus</name>
    <dbReference type="NCBI Taxonomy" id="47428"/>
    <lineage>
        <taxon>Eukaryota</taxon>
        <taxon>Fungi</taxon>
        <taxon>Dikarya</taxon>
        <taxon>Basidiomycota</taxon>
        <taxon>Agaricomycotina</taxon>
        <taxon>Agaricomycetes</taxon>
        <taxon>Agaricomycetidae</taxon>
        <taxon>Agaricales</taxon>
        <taxon>Marasmiineae</taxon>
        <taxon>Physalacriaceae</taxon>
        <taxon>Armillaria</taxon>
    </lineage>
</organism>
<proteinExistence type="predicted"/>
<name>A0A284S4I4_ARMOS</name>
<dbReference type="Proteomes" id="UP000219338">
    <property type="component" value="Unassembled WGS sequence"/>
</dbReference>
<keyword evidence="3" id="KW-1185">Reference proteome</keyword>
<evidence type="ECO:0000256" key="1">
    <source>
        <dbReference type="SAM" id="MobiDB-lite"/>
    </source>
</evidence>